<name>A0A4P6KU76_9BURK</name>
<dbReference type="AlphaFoldDB" id="A0A4P6KU76"/>
<proteinExistence type="predicted"/>
<evidence type="ECO:0000313" key="1">
    <source>
        <dbReference type="EMBL" id="QBE62366.1"/>
    </source>
</evidence>
<accession>A0A4P6KU76</accession>
<sequence>MQQETPFEAVKYSISTATTTSIMISSLQQIIDFDGSLVTATGQHTPATCKVVLPDATWQPVNISISLSQSGRIVDLETPFSLSGKDRYGRKISITDIHYHEINFELNRHTGLAEMNIQLIGEIEVIHGVRVTQGERKVNFSISDAIYLRMAKAASVDFKPETQVEDLFSLTLPEVGSANFLRQWRFWRNADNVTSKGGCSFILELADASKVPDLAAAAAAAVLRRALVVPSIFIRQRIAVNGWEEQGSSTVEVIRQPLMPITPKSYAIEPNKHIVDKPRLMKVAEQACLNFSGLSESLKGTIEKISMGLVPYINLNYEERFRAMFYGLESCRKYAGKKPSDEVIQAKNEVLAALKEAKKILTGLLQSASKVL</sequence>
<protein>
    <submittedName>
        <fullName evidence="1">Uncharacterized protein</fullName>
    </submittedName>
</protein>
<dbReference type="EMBL" id="CP035913">
    <property type="protein sequence ID" value="QBE62366.1"/>
    <property type="molecule type" value="Genomic_DNA"/>
</dbReference>
<evidence type="ECO:0000313" key="2">
    <source>
        <dbReference type="Proteomes" id="UP000290637"/>
    </source>
</evidence>
<reference evidence="1 2" key="1">
    <citation type="submission" date="2019-02" db="EMBL/GenBank/DDBJ databases">
        <title>Draft Genome Sequences of Six Type Strains of the Genus Massilia.</title>
        <authorList>
            <person name="Miess H."/>
            <person name="Frediansyhah A."/>
            <person name="Gross H."/>
        </authorList>
    </citation>
    <scope>NUCLEOTIDE SEQUENCE [LARGE SCALE GENOMIC DNA]</scope>
    <source>
        <strain evidence="1 2">DSM 17473</strain>
    </source>
</reference>
<gene>
    <name evidence="1" type="ORF">EWM63_04685</name>
</gene>
<dbReference type="KEGG" id="plue:EWM63_04685"/>
<dbReference type="RefSeq" id="WP_130185501.1">
    <property type="nucleotide sequence ID" value="NZ_CP035913.1"/>
</dbReference>
<dbReference type="Proteomes" id="UP000290637">
    <property type="component" value="Chromosome"/>
</dbReference>
<keyword evidence="2" id="KW-1185">Reference proteome</keyword>
<organism evidence="1 2">
    <name type="scientific">Pseudoduganella lutea</name>
    <dbReference type="NCBI Taxonomy" id="321985"/>
    <lineage>
        <taxon>Bacteria</taxon>
        <taxon>Pseudomonadati</taxon>
        <taxon>Pseudomonadota</taxon>
        <taxon>Betaproteobacteria</taxon>
        <taxon>Burkholderiales</taxon>
        <taxon>Oxalobacteraceae</taxon>
        <taxon>Telluria group</taxon>
        <taxon>Pseudoduganella</taxon>
    </lineage>
</organism>